<evidence type="ECO:0000256" key="6">
    <source>
        <dbReference type="ARBA" id="ARBA00022989"/>
    </source>
</evidence>
<evidence type="ECO:0000256" key="1">
    <source>
        <dbReference type="ARBA" id="ARBA00004651"/>
    </source>
</evidence>
<feature type="transmembrane region" description="Helical" evidence="8">
    <location>
        <begin position="162"/>
        <end position="193"/>
    </location>
</feature>
<feature type="transmembrane region" description="Helical" evidence="8">
    <location>
        <begin position="118"/>
        <end position="138"/>
    </location>
</feature>
<gene>
    <name evidence="10" type="ORF">A2975_05000</name>
</gene>
<protein>
    <recommendedName>
        <fullName evidence="9">Glycosyltransferase RgtA/B/C/D-like domain-containing protein</fullName>
    </recommendedName>
</protein>
<evidence type="ECO:0000259" key="9">
    <source>
        <dbReference type="Pfam" id="PF13231"/>
    </source>
</evidence>
<proteinExistence type="predicted"/>
<dbReference type="GO" id="GO:0010041">
    <property type="term" value="P:response to iron(III) ion"/>
    <property type="evidence" value="ECO:0007669"/>
    <property type="project" value="TreeGrafter"/>
</dbReference>
<accession>A0A1F8C2T5</accession>
<evidence type="ECO:0000256" key="8">
    <source>
        <dbReference type="SAM" id="Phobius"/>
    </source>
</evidence>
<name>A0A1F8C2T5_9BACT</name>
<dbReference type="InterPro" id="IPR038731">
    <property type="entry name" value="RgtA/B/C-like"/>
</dbReference>
<dbReference type="Proteomes" id="UP000178429">
    <property type="component" value="Unassembled WGS sequence"/>
</dbReference>
<evidence type="ECO:0000256" key="3">
    <source>
        <dbReference type="ARBA" id="ARBA00022676"/>
    </source>
</evidence>
<evidence type="ECO:0000256" key="7">
    <source>
        <dbReference type="ARBA" id="ARBA00023136"/>
    </source>
</evidence>
<feature type="transmembrane region" description="Helical" evidence="8">
    <location>
        <begin position="205"/>
        <end position="223"/>
    </location>
</feature>
<evidence type="ECO:0000256" key="4">
    <source>
        <dbReference type="ARBA" id="ARBA00022679"/>
    </source>
</evidence>
<dbReference type="PANTHER" id="PTHR33908:SF3">
    <property type="entry name" value="UNDECAPRENYL PHOSPHATE-ALPHA-4-AMINO-4-DEOXY-L-ARABINOSE ARABINOSYL TRANSFERASE"/>
    <property type="match status" value="1"/>
</dbReference>
<feature type="transmembrane region" description="Helical" evidence="8">
    <location>
        <begin position="354"/>
        <end position="376"/>
    </location>
</feature>
<feature type="domain" description="Glycosyltransferase RgtA/B/C/D-like" evidence="9">
    <location>
        <begin position="66"/>
        <end position="218"/>
    </location>
</feature>
<dbReference type="STRING" id="1802525.A2975_05000"/>
<feature type="transmembrane region" description="Helical" evidence="8">
    <location>
        <begin position="383"/>
        <end position="402"/>
    </location>
</feature>
<keyword evidence="3" id="KW-0328">Glycosyltransferase</keyword>
<evidence type="ECO:0000256" key="5">
    <source>
        <dbReference type="ARBA" id="ARBA00022692"/>
    </source>
</evidence>
<dbReference type="AlphaFoldDB" id="A0A1F8C2T5"/>
<comment type="caution">
    <text evidence="10">The sequence shown here is derived from an EMBL/GenBank/DDBJ whole genome shotgun (WGS) entry which is preliminary data.</text>
</comment>
<evidence type="ECO:0000313" key="11">
    <source>
        <dbReference type="Proteomes" id="UP000178429"/>
    </source>
</evidence>
<keyword evidence="7 8" id="KW-0472">Membrane</keyword>
<evidence type="ECO:0000313" key="10">
    <source>
        <dbReference type="EMBL" id="OGM69938.1"/>
    </source>
</evidence>
<dbReference type="PANTHER" id="PTHR33908">
    <property type="entry name" value="MANNOSYLTRANSFERASE YKCB-RELATED"/>
    <property type="match status" value="1"/>
</dbReference>
<evidence type="ECO:0000256" key="2">
    <source>
        <dbReference type="ARBA" id="ARBA00022475"/>
    </source>
</evidence>
<keyword evidence="5 8" id="KW-0812">Transmembrane</keyword>
<feature type="transmembrane region" description="Helical" evidence="8">
    <location>
        <begin position="93"/>
        <end position="111"/>
    </location>
</feature>
<dbReference type="GO" id="GO:0016763">
    <property type="term" value="F:pentosyltransferase activity"/>
    <property type="evidence" value="ECO:0007669"/>
    <property type="project" value="TreeGrafter"/>
</dbReference>
<dbReference type="InterPro" id="IPR050297">
    <property type="entry name" value="LipidA_mod_glycosyltrf_83"/>
</dbReference>
<dbReference type="Pfam" id="PF13231">
    <property type="entry name" value="PMT_2"/>
    <property type="match status" value="1"/>
</dbReference>
<keyword evidence="2" id="KW-1003">Cell membrane</keyword>
<dbReference type="GO" id="GO:0009103">
    <property type="term" value="P:lipopolysaccharide biosynthetic process"/>
    <property type="evidence" value="ECO:0007669"/>
    <property type="project" value="UniProtKB-ARBA"/>
</dbReference>
<feature type="transmembrane region" description="Helical" evidence="8">
    <location>
        <begin position="330"/>
        <end position="348"/>
    </location>
</feature>
<keyword evidence="4" id="KW-0808">Transferase</keyword>
<keyword evidence="6 8" id="KW-1133">Transmembrane helix</keyword>
<reference evidence="10 11" key="1">
    <citation type="journal article" date="2016" name="Nat. Commun.">
        <title>Thousands of microbial genomes shed light on interconnected biogeochemical processes in an aquifer system.</title>
        <authorList>
            <person name="Anantharaman K."/>
            <person name="Brown C.T."/>
            <person name="Hug L.A."/>
            <person name="Sharon I."/>
            <person name="Castelle C.J."/>
            <person name="Probst A.J."/>
            <person name="Thomas B.C."/>
            <person name="Singh A."/>
            <person name="Wilkins M.J."/>
            <person name="Karaoz U."/>
            <person name="Brodie E.L."/>
            <person name="Williams K.H."/>
            <person name="Hubbard S.S."/>
            <person name="Banfield J.F."/>
        </authorList>
    </citation>
    <scope>NUCLEOTIDE SEQUENCE [LARGE SCALE GENOMIC DNA]</scope>
</reference>
<feature type="transmembrane region" description="Helical" evidence="8">
    <location>
        <begin position="306"/>
        <end position="323"/>
    </location>
</feature>
<sequence length="532" mass="59220">MRHRWLLTGIILLALALRVIGISTYPAGFSADEVGQGYTAYSILKTGKDEWGEFLPLAPRSYGDYRAPLYTYLTIPSVAIFGLTEFAVRLPNALAGTAAVGVVYFFVLEVFKKRKVAIFSAFLLAISPWHVTLSRGAFEPNLPTLLIPLGWLLFEKDKKDKWLMILSGLTFGLALFSYYSARFLVPVLVFGLLYEYYRKAKKLPWGLLVTFGAFALIAGYTMFYGGGTRSSDVAITSPTHGWGAVSDKRYEAILLGLPDFVSRAFNNKLTYTVGEFTKSYLSYSSPQFLFTNGAGEATYGMFPGQGLLYLIEVLFLGSFLVFLTKNFKAFPKLILLWLLIAPIPAALAKGPGFAANRVALAMPFVQIILALGAIALLKRTPKVVFLAVYSLMLVLFLENYFFHAPAANARSMSYGWREIMNFVNENNAKYSKIVVSRNFSEPQMFVAFYGKMDPGVVQKESSDWLRYEEQGLKFVDQLGEYSLGKFLFTSIENSSPQEGVLRVGKPEEFKAGARVVQIIAYLDGKPAILLVE</sequence>
<comment type="subcellular location">
    <subcellularLocation>
        <location evidence="1">Cell membrane</location>
        <topology evidence="1">Multi-pass membrane protein</topology>
    </subcellularLocation>
</comment>
<dbReference type="GO" id="GO:0005886">
    <property type="term" value="C:plasma membrane"/>
    <property type="evidence" value="ECO:0007669"/>
    <property type="project" value="UniProtKB-SubCell"/>
</dbReference>
<organism evidence="10 11">
    <name type="scientific">Candidatus Woesebacteria bacterium RIFCSPLOWO2_01_FULL_44_14</name>
    <dbReference type="NCBI Taxonomy" id="1802525"/>
    <lineage>
        <taxon>Bacteria</taxon>
        <taxon>Candidatus Woeseibacteriota</taxon>
    </lineage>
</organism>
<dbReference type="EMBL" id="MGHL01000007">
    <property type="protein sequence ID" value="OGM69938.1"/>
    <property type="molecule type" value="Genomic_DNA"/>
</dbReference>